<accession>A0A291N5U1</accession>
<dbReference type="SUPFAM" id="SSF53335">
    <property type="entry name" value="S-adenosyl-L-methionine-dependent methyltransferases"/>
    <property type="match status" value="1"/>
</dbReference>
<organism evidence="2">
    <name type="scientific">Sphingobium yanoikuyae</name>
    <name type="common">Sphingomonas yanoikuyae</name>
    <dbReference type="NCBI Taxonomy" id="13690"/>
    <lineage>
        <taxon>Bacteria</taxon>
        <taxon>Pseudomonadati</taxon>
        <taxon>Pseudomonadota</taxon>
        <taxon>Alphaproteobacteria</taxon>
        <taxon>Sphingomonadales</taxon>
        <taxon>Sphingomonadaceae</taxon>
        <taxon>Sphingobium</taxon>
    </lineage>
</organism>
<dbReference type="KEGG" id="sya:A6768_23115"/>
<sequence length="233" mass="26480">MVDLSARSGQLEWMDGDNVPAEQFAACLTDLARVNTVTLARPPTLGFVAQALEKTSPGHVLTLVDIGYGAGDMLRAIRRLAKRKRRAIRLIGIDINPRSLPAARTDTPAEMAIEYRTGDAMAMDEPIDLIISSLVTHHMSNEEIIRFLGWMENRARVGWFVNDLHRHALPYHGFRLLSAAMRWHAFVRHDGPLSIARAFRRADWLGLLEQADLADKATLRWHFPFRYCLSRWQ</sequence>
<feature type="domain" description="Methyltransferase" evidence="1">
    <location>
        <begin position="64"/>
        <end position="149"/>
    </location>
</feature>
<protein>
    <submittedName>
        <fullName evidence="2">Methyltransferase type 12</fullName>
    </submittedName>
</protein>
<evidence type="ECO:0000313" key="2">
    <source>
        <dbReference type="EMBL" id="ATI82605.1"/>
    </source>
</evidence>
<evidence type="ECO:0000259" key="1">
    <source>
        <dbReference type="Pfam" id="PF13649"/>
    </source>
</evidence>
<dbReference type="AlphaFoldDB" id="A0A291N5U1"/>
<reference evidence="2" key="1">
    <citation type="submission" date="2017-10" db="EMBL/GenBank/DDBJ databases">
        <title>Sphingobium yanoikuyae S72.</title>
        <authorList>
            <person name="Sanchez E."/>
            <person name="Bustos P."/>
            <person name="Mendoza P."/>
            <person name="Guo X."/>
            <person name="Mendoza A."/>
        </authorList>
    </citation>
    <scope>NUCLEOTIDE SEQUENCE [LARGE SCALE GENOMIC DNA]</scope>
    <source>
        <strain evidence="2">S72</strain>
    </source>
</reference>
<dbReference type="Proteomes" id="UP000219422">
    <property type="component" value="Chromosome"/>
</dbReference>
<dbReference type="Gene3D" id="3.40.50.150">
    <property type="entry name" value="Vaccinia Virus protein VP39"/>
    <property type="match status" value="1"/>
</dbReference>
<dbReference type="RefSeq" id="WP_097385159.1">
    <property type="nucleotide sequence ID" value="NZ_DAMCYI010000019.1"/>
</dbReference>
<name>A0A291N5U1_SPHYA</name>
<dbReference type="EMBL" id="CP023741">
    <property type="protein sequence ID" value="ATI82605.1"/>
    <property type="molecule type" value="Genomic_DNA"/>
</dbReference>
<keyword evidence="2" id="KW-0489">Methyltransferase</keyword>
<keyword evidence="2" id="KW-0808">Transferase</keyword>
<dbReference type="InterPro" id="IPR041698">
    <property type="entry name" value="Methyltransf_25"/>
</dbReference>
<dbReference type="Pfam" id="PF13649">
    <property type="entry name" value="Methyltransf_25"/>
    <property type="match status" value="1"/>
</dbReference>
<dbReference type="InterPro" id="IPR029063">
    <property type="entry name" value="SAM-dependent_MTases_sf"/>
</dbReference>
<dbReference type="GO" id="GO:0032259">
    <property type="term" value="P:methylation"/>
    <property type="evidence" value="ECO:0007669"/>
    <property type="project" value="UniProtKB-KW"/>
</dbReference>
<proteinExistence type="predicted"/>
<gene>
    <name evidence="2" type="ORF">A6768_23115</name>
</gene>
<dbReference type="GO" id="GO:0008168">
    <property type="term" value="F:methyltransferase activity"/>
    <property type="evidence" value="ECO:0007669"/>
    <property type="project" value="UniProtKB-KW"/>
</dbReference>